<dbReference type="Proteomes" id="UP000694398">
    <property type="component" value="Unassembled WGS sequence"/>
</dbReference>
<sequence length="3240" mass="358800">MCVCVCGGSGGCQSHFCFLQEAEQRPCEVIHSETRLLGGWALPKPPGLPGDGGAHTSGHLQALTPPRSALSSMEAGELPKAEDRAEDPGSQDEQQPDSPSGEQSPGPMALWDMLERKFLEYQQLTHSTPEGRQRSLLNLLPLFLKAWKHSVGIICFPSLQKLAEDVSNQLAQQIQKALVGKPAEDARVAAGQLLRWRGDTDQDGHLLLKSVYVLTGTDEETLGKVAESGLLALLLQCLYLFFVFPVDKDELLESDLQGQRMFVQMLLNLCSEPQGLEWLLSGSELQSLLIATTCLREHSCCFWREPTFCVLRAISRAQSPSIIQYLQTTNCMRLSVQNLSRLADTLPAPEVSEAVSLVLSFVKDSYPVSSALLLEFENGEGYPLLLRVLLRYDGLTQGEVDPHLEELVELVVWLTTCGRSELKVFDSITYPQLEGFQFHQESSGVTVKNLQAFQVLQNVFHKASDSVLCTQVLLAIKTMWAWNPRNFFLLEWTLQPISQFVELIPSKPTLVQVHFFQLLEALVFRLRYVPHEILRKVQHLIKESPQSSCTLVALKSILKITGSEPLFTDIFRDSGLLGLLLAQLRKQAKIMRKSGSKEPSPGIQDPERELTGVMLRTVVVLLKGSVRNAVVLKDHGMVPFIKIFLDDECYREASLSILEQLSVINAEEYASIIVGALCSSTQGELQLKLDLLQSLLRTLETPKGRAAFRVSSGFTGLLSLLSDLEGSLHTPPLQAWGAVPRSQILELLLHTLCALSAALHLDPVNSDFFQRHGLFEKLAEDLCSLGCFGTPEEAGAPQQSWPNTKARLFAELLSTTFSPDCPLPARAQSCLQVLGFLDSMASGILHLRRDLRQPPATDTQEGEVAGSLQGSFKQWPGLEERLDEGDAVIMHPGIVCIMVRLLPRLYHKDHPQLSEEIQCSVASHLLSLVKSEKNRQVMCEAGMLRTLMTSCLGAFRTSSSPLHAHLIRIFEKLASQAIEPDVLRQFLGLGIPPPLSAAMKLLKASPEGSRDTPGCSESPTTDPGTAEGPANASPAVARDSASSGATRDSTPALQTALSLISMTSPRNLQPHRAALAPSFVEFDMSVEGYGCLFIPTLSTIMGTSTEYSISGGIGTGGARPFPPPGGLTFSCWFLVSQQATVTDAHPLRFLTLVRHLARTEQPFVCFSASLCPDSLSLVVSTEEKEFQPLDVMEPEDTIEPSAGRQLQVRCGQLLTCGQWHHLAVVVTKEMKRNCTVSTYLDGQAIGSAKMLYIQALPGPFISMDPSSFVDVYGYIATPRIWRQKSSLIWRLGPTYLFEEPISMDTLEVIIKLGPRYCGNFQAVLGEDSDGEATPLIAEEKVSFGLHVTSSSITNVADLRNTYNEVDSRLIAKEMNISSRDHTTPVFLLRNCAGHLLGSLRTLGAVAVGQLGVRVFHSSPAASSLDFIGGPAILLGLISLATDDHTMYAAVKVLHSVLTSNPMCDRLMQHISGYQILAFLLRKKTSLLNHRILQLILSVAGTAELGFRPSAVTNMGVFQHILCDFELWMNTADNLELTLFSHLVDILQSPREGARNAEVAHQAQLIPKLIFLFNEPSLAPAKVPTIIGILGCQLRGHFSIRDLLRIGLFVVYTLKPSSVEETQICVEGAPASSVPAGSQTSGKTIRLRNQLLEMLLGVLSSPQFHLSSESKEEMFLSLGPDWFLLLLQGHLHPSTTVLALKLLLHFLSSPSLRARFKDGLSVGSWVEHSTEGMAIMMDNLKNPPAVAEQSPCLLPGFRVLTEFLGYRVHIPEVYLIVSTFFLQTPLTELTDGPKDSLDAMLQWLMQKHHQQEVLRAGLCTEGALLLLEMLRATMSQPSAGHEEGAWERTFPASVLHFLRLVHRTYPQDPAWRAPDFLQTLATITFPMGAQKGPVAESTESTISPGAAAGGNSTIEDPQAPASFHPGQRQLREFTQDLLRELLLGAPSPKQWQPLDVFLEASPDNASSQQKRDFQSEVLLSTMEIFHTPSTGSTLLLPGSSEPQHSTEAAAVPSLWNISHFAQRLVEKLYGGMFSADPKHILLFLTEHIMVVIESPSPQRDTVLITLYSSLNKVILYCLSKPQQSLSECLNLLSILEFLQAHWDVVFATYNSNIGFLLCLMHCLLLLNARSYPEGFGLEPKPRMTPYHQVFLSPSEEVNEKREENVPSLSDAQHNIKKTVQALWQQLVAQRRQALEDTFKIDLSVKPGESEVKIEEVTPLWEETMLKAWQHYLATEKKALASRSNVTRQSKVSSWSGSLSSAMRLMPGRQAKDPTCRAEDFVSCIENCRRRGQELYASLYRDHVQRRRCGNIKAAKAWACIQEQLFGELGLWSWPAEKATPCSHWELDWREGPARMRKRIRRLSPWETASPGGCKESQDQQGDISQNNAEKQGELAPEDTACEPDKVVLDCTQLTFFPALHESLHSEDFLELCRERQVILQELLDGEKVTQKFSLVIVQGHLVSEGVLLFGHQNFYLCENFTLSPTGDVYCTRHCLSNISDPFIFNMCSKDRSSDHYSCQRHGYGDLKELRQARFLLQDIAMEIFFQNGYSKFLVFYNSDRSKAFKSFCSFQPSLKGKGISEDPLNLRRPPSSDRTMLQRWQKRDISNFEYLMHLNTLAGRTHNDYMQYPVFPWVLADYTSETLNLTNPKTFRDLSKPMGAQTKERKLKFIQRFKEVEKIEGDMTVQCHYYTHYSSAIIVASYLVRMPPFTQAFCSLQGGSFDVADRMFHSVRGAWESASRENMSDIRELTPEFFYLPEFLTNCNAMEFGCMQDGTVLGDVQLPPWADGDPRKFISLHRQALESDFVSTNLHHWIDLIFGYKQQGPAAVEAVNTFHPYFYGDRVDLSSISDPLIKSTILGFVSNFGQVPKQLFTKPHPARNAMGRPPSGRDTATPASMPSHPQPFLHNLQSLKPFQVTVKGSESPKGAIGHIIPTEKNILAVEKNKVLLPPAWNRIFSWGFDDFSCCLGTYGSDKVLLTFENLAAWGHCLCAVCPSPTVIVTSGASAVVCVWELSVVKGHPRGLRLRQALYGHTQAVTCLAASVTFSLLVSGSQDRTCILWDLDCLVHVARLPAHREGISAIAISDVSGTIVSCAGAHLSLWDVNGQPLASITTAWGLEGSITCCCMVEGPAWDPNHVVVTGSQDGMVRIWKTEDVKMSVPGQAAAEESCVQPPSPRGNKWQKNLALCMELDVSLALTGKPSKASPPVTALAVSRNQPKLLVGDEKGRIFCWSADGRTIGRL</sequence>
<dbReference type="Gene3D" id="1.25.10.10">
    <property type="entry name" value="Leucine-rich Repeat Variant"/>
    <property type="match status" value="1"/>
</dbReference>
<evidence type="ECO:0000256" key="4">
    <source>
        <dbReference type="SAM" id="MobiDB-lite"/>
    </source>
</evidence>
<reference evidence="7" key="2">
    <citation type="submission" date="2025-09" db="UniProtKB">
        <authorList>
            <consortium name="Ensembl"/>
        </authorList>
    </citation>
    <scope>IDENTIFICATION</scope>
</reference>
<keyword evidence="2" id="KW-0677">Repeat</keyword>
<dbReference type="InterPro" id="IPR056252">
    <property type="entry name" value="Alfy-like_Arm-like"/>
</dbReference>
<feature type="domain" description="BEACH-type PH" evidence="6">
    <location>
        <begin position="2442"/>
        <end position="2567"/>
    </location>
</feature>
<dbReference type="GO" id="GO:0019882">
    <property type="term" value="P:antigen processing and presentation"/>
    <property type="evidence" value="ECO:0007669"/>
    <property type="project" value="Ensembl"/>
</dbReference>
<dbReference type="Gene3D" id="2.30.29.30">
    <property type="entry name" value="Pleckstrin-homology domain (PH domain)/Phosphotyrosine-binding domain (PTB)"/>
    <property type="match status" value="1"/>
</dbReference>
<protein>
    <submittedName>
        <fullName evidence="7">WDFY family member 4</fullName>
    </submittedName>
</protein>
<evidence type="ECO:0000313" key="7">
    <source>
        <dbReference type="Ensembl" id="ENSCLAP00000000250.1"/>
    </source>
</evidence>
<dbReference type="PROSITE" id="PS51783">
    <property type="entry name" value="PH_BEACH"/>
    <property type="match status" value="1"/>
</dbReference>
<dbReference type="PANTHER" id="PTHR46108">
    <property type="entry name" value="BLUE CHEESE"/>
    <property type="match status" value="1"/>
</dbReference>
<dbReference type="CDD" id="cd01201">
    <property type="entry name" value="PH_BEACH"/>
    <property type="match status" value="1"/>
</dbReference>
<dbReference type="SMART" id="SM01026">
    <property type="entry name" value="Beach"/>
    <property type="match status" value="1"/>
</dbReference>
<organism evidence="7 8">
    <name type="scientific">Chinchilla lanigera</name>
    <name type="common">Long-tailed chinchilla</name>
    <name type="synonym">Chinchilla villidera</name>
    <dbReference type="NCBI Taxonomy" id="34839"/>
    <lineage>
        <taxon>Eukaryota</taxon>
        <taxon>Metazoa</taxon>
        <taxon>Chordata</taxon>
        <taxon>Craniata</taxon>
        <taxon>Vertebrata</taxon>
        <taxon>Euteleostomi</taxon>
        <taxon>Mammalia</taxon>
        <taxon>Eutheria</taxon>
        <taxon>Euarchontoglires</taxon>
        <taxon>Glires</taxon>
        <taxon>Rodentia</taxon>
        <taxon>Hystricomorpha</taxon>
        <taxon>Chinchillidae</taxon>
        <taxon>Chinchilla</taxon>
    </lineage>
</organism>
<dbReference type="InterPro" id="IPR011989">
    <property type="entry name" value="ARM-like"/>
</dbReference>
<dbReference type="InterPro" id="IPR019775">
    <property type="entry name" value="WD40_repeat_CS"/>
</dbReference>
<dbReference type="SUPFAM" id="SSF48371">
    <property type="entry name" value="ARM repeat"/>
    <property type="match status" value="2"/>
</dbReference>
<feature type="region of interest" description="Disordered" evidence="4">
    <location>
        <begin position="42"/>
        <end position="108"/>
    </location>
</feature>
<dbReference type="InterPro" id="IPR015943">
    <property type="entry name" value="WD40/YVTN_repeat-like_dom_sf"/>
</dbReference>
<evidence type="ECO:0000256" key="3">
    <source>
        <dbReference type="PROSITE-ProRule" id="PRU00221"/>
    </source>
</evidence>
<keyword evidence="8" id="KW-1185">Reference proteome</keyword>
<reference evidence="7" key="1">
    <citation type="submission" date="2025-08" db="UniProtKB">
        <authorList>
            <consortium name="Ensembl"/>
        </authorList>
    </citation>
    <scope>IDENTIFICATION</scope>
</reference>
<feature type="region of interest" description="Disordered" evidence="4">
    <location>
        <begin position="1890"/>
        <end position="1920"/>
    </location>
</feature>
<dbReference type="OMA" id="PREGARN"/>
<keyword evidence="1 3" id="KW-0853">WD repeat</keyword>
<dbReference type="PROSITE" id="PS50294">
    <property type="entry name" value="WD_REPEATS_REGION"/>
    <property type="match status" value="1"/>
</dbReference>
<evidence type="ECO:0000256" key="2">
    <source>
        <dbReference type="ARBA" id="ARBA00022737"/>
    </source>
</evidence>
<dbReference type="InterPro" id="IPR011993">
    <property type="entry name" value="PH-like_dom_sf"/>
</dbReference>
<dbReference type="InterPro" id="IPR016024">
    <property type="entry name" value="ARM-type_fold"/>
</dbReference>
<feature type="domain" description="BEACH" evidence="5">
    <location>
        <begin position="2584"/>
        <end position="2878"/>
    </location>
</feature>
<dbReference type="InterPro" id="IPR036372">
    <property type="entry name" value="BEACH_dom_sf"/>
</dbReference>
<dbReference type="InterPro" id="IPR000409">
    <property type="entry name" value="BEACH_dom"/>
</dbReference>
<dbReference type="InterPro" id="IPR001680">
    <property type="entry name" value="WD40_rpt"/>
</dbReference>
<dbReference type="FunFam" id="1.10.1540.10:FF:000002">
    <property type="entry name" value="WD repeat and FYVE domain containing 3"/>
    <property type="match status" value="1"/>
</dbReference>
<dbReference type="InterPro" id="IPR031570">
    <property type="entry name" value="NBEA/BDCP_DUF4704"/>
</dbReference>
<dbReference type="PROSITE" id="PS00678">
    <property type="entry name" value="WD_REPEATS_1"/>
    <property type="match status" value="1"/>
</dbReference>
<dbReference type="InterPro" id="IPR023362">
    <property type="entry name" value="PH-BEACH_dom"/>
</dbReference>
<evidence type="ECO:0000313" key="8">
    <source>
        <dbReference type="Proteomes" id="UP000694398"/>
    </source>
</evidence>
<dbReference type="InterPro" id="IPR036322">
    <property type="entry name" value="WD40_repeat_dom_sf"/>
</dbReference>
<dbReference type="GO" id="GO:0098586">
    <property type="term" value="P:cellular response to virus"/>
    <property type="evidence" value="ECO:0007669"/>
    <property type="project" value="Ensembl"/>
</dbReference>
<dbReference type="Pfam" id="PF15787">
    <property type="entry name" value="DUF4704"/>
    <property type="match status" value="1"/>
</dbReference>
<feature type="compositionally biased region" description="Polar residues" evidence="4">
    <location>
        <begin position="2377"/>
        <end position="2388"/>
    </location>
</feature>
<dbReference type="GeneTree" id="ENSGT00940000155684"/>
<feature type="repeat" description="WD" evidence="3">
    <location>
        <begin position="3130"/>
        <end position="3159"/>
    </location>
</feature>
<dbReference type="Pfam" id="PF02138">
    <property type="entry name" value="Beach"/>
    <property type="match status" value="1"/>
</dbReference>
<feature type="region of interest" description="Disordered" evidence="4">
    <location>
        <begin position="1003"/>
        <end position="1048"/>
    </location>
</feature>
<accession>A0A8C2UHN7</accession>
<evidence type="ECO:0000256" key="1">
    <source>
        <dbReference type="ARBA" id="ARBA00022574"/>
    </source>
</evidence>
<name>A0A8C2UHN7_CHILA</name>
<feature type="region of interest" description="Disordered" evidence="4">
    <location>
        <begin position="2364"/>
        <end position="2395"/>
    </location>
</feature>
<evidence type="ECO:0000259" key="5">
    <source>
        <dbReference type="PROSITE" id="PS50197"/>
    </source>
</evidence>
<evidence type="ECO:0000259" key="6">
    <source>
        <dbReference type="PROSITE" id="PS51783"/>
    </source>
</evidence>
<proteinExistence type="predicted"/>
<dbReference type="PROSITE" id="PS50197">
    <property type="entry name" value="BEACH"/>
    <property type="match status" value="1"/>
</dbReference>
<dbReference type="Pfam" id="PF00400">
    <property type="entry name" value="WD40"/>
    <property type="match status" value="2"/>
</dbReference>
<dbReference type="Ensembl" id="ENSCLAT00000000277.1">
    <property type="protein sequence ID" value="ENSCLAP00000000250.1"/>
    <property type="gene ID" value="ENSCLAG00000000231.1"/>
</dbReference>
<dbReference type="GO" id="GO:0036037">
    <property type="term" value="P:CD8-positive, alpha-beta T cell activation"/>
    <property type="evidence" value="ECO:0007669"/>
    <property type="project" value="Ensembl"/>
</dbReference>
<dbReference type="Gene3D" id="1.10.1540.10">
    <property type="entry name" value="BEACH domain"/>
    <property type="match status" value="1"/>
</dbReference>
<dbReference type="SUPFAM" id="SSF81837">
    <property type="entry name" value="BEACH domain"/>
    <property type="match status" value="1"/>
</dbReference>
<dbReference type="SUPFAM" id="SSF50729">
    <property type="entry name" value="PH domain-like"/>
    <property type="match status" value="1"/>
</dbReference>
<dbReference type="Gene3D" id="2.130.10.10">
    <property type="entry name" value="YVTN repeat-like/Quinoprotein amine dehydrogenase"/>
    <property type="match status" value="1"/>
</dbReference>
<dbReference type="Pfam" id="PF23295">
    <property type="entry name" value="Arm_4"/>
    <property type="match status" value="1"/>
</dbReference>
<feature type="compositionally biased region" description="Polar residues" evidence="4">
    <location>
        <begin position="91"/>
        <end position="103"/>
    </location>
</feature>
<dbReference type="InterPro" id="IPR051944">
    <property type="entry name" value="BEACH_domain_protein"/>
</dbReference>
<dbReference type="SMART" id="SM00320">
    <property type="entry name" value="WD40"/>
    <property type="match status" value="5"/>
</dbReference>
<dbReference type="PROSITE" id="PS50082">
    <property type="entry name" value="WD_REPEATS_2"/>
    <property type="match status" value="2"/>
</dbReference>
<gene>
    <name evidence="7" type="primary">WDFY4</name>
</gene>
<dbReference type="PANTHER" id="PTHR46108:SF3">
    <property type="entry name" value="WD REPEAT- AND FYVE DOMAIN-CONTAINING PROTEIN 4"/>
    <property type="match status" value="1"/>
</dbReference>
<dbReference type="SUPFAM" id="SSF50978">
    <property type="entry name" value="WD40 repeat-like"/>
    <property type="match status" value="1"/>
</dbReference>
<feature type="compositionally biased region" description="Basic and acidic residues" evidence="4">
    <location>
        <begin position="77"/>
        <end position="87"/>
    </location>
</feature>
<feature type="repeat" description="WD" evidence="3">
    <location>
        <begin position="3028"/>
        <end position="3062"/>
    </location>
</feature>
<dbReference type="CDD" id="cd06071">
    <property type="entry name" value="Beach"/>
    <property type="match status" value="1"/>
</dbReference>
<feature type="region of interest" description="Disordered" evidence="4">
    <location>
        <begin position="2873"/>
        <end position="2898"/>
    </location>
</feature>